<dbReference type="AlphaFoldDB" id="A0A265N7Y6"/>
<evidence type="ECO:0000313" key="3">
    <source>
        <dbReference type="Proteomes" id="UP000216498"/>
    </source>
</evidence>
<accession>A0A265N7Y6</accession>
<proteinExistence type="predicted"/>
<comment type="caution">
    <text evidence="2">The sequence shown here is derived from an EMBL/GenBank/DDBJ whole genome shotgun (WGS) entry which is preliminary data.</text>
</comment>
<evidence type="ECO:0000313" key="2">
    <source>
        <dbReference type="EMBL" id="OZU87446.1"/>
    </source>
</evidence>
<sequence length="264" mass="30305">MEMIRLIIILLTAFICSTVHAAEKPKDPAGIAEEFLPANSELVKAEEPADTKAILRYDFDKDGQDELVVTFNEKNGTDQLKAMVLKMESGQWKKVWEAAGEGFDIHYSGLTDIDGDGVKEYLLGWMIGASAGNELEIFQWQNSTLHKLNDSIPYHKLETITQRKQTYLSVWQQFCCDAYTVEVLEWDGNKFAQDDKIYSMYYPKIKAFYEEKIAKMNAWYYWYALADAQVKANLLQEAGLSIEKGLEMDPGNRRLLELKEKLEK</sequence>
<dbReference type="InterPro" id="IPR028994">
    <property type="entry name" value="Integrin_alpha_N"/>
</dbReference>
<evidence type="ECO:0008006" key="4">
    <source>
        <dbReference type="Google" id="ProtNLM"/>
    </source>
</evidence>
<dbReference type="EMBL" id="NPMS01000010">
    <property type="protein sequence ID" value="OZU87446.1"/>
    <property type="molecule type" value="Genomic_DNA"/>
</dbReference>
<feature type="chain" id="PRO_5012017717" description="VCBS repeat-containing protein" evidence="1">
    <location>
        <begin position="22"/>
        <end position="264"/>
    </location>
</feature>
<name>A0A265N7Y6_9BACI</name>
<dbReference type="SUPFAM" id="SSF69318">
    <property type="entry name" value="Integrin alpha N-terminal domain"/>
    <property type="match status" value="1"/>
</dbReference>
<keyword evidence="1" id="KW-0732">Signal</keyword>
<keyword evidence="3" id="KW-1185">Reference proteome</keyword>
<dbReference type="Proteomes" id="UP000216498">
    <property type="component" value="Unassembled WGS sequence"/>
</dbReference>
<feature type="signal peptide" evidence="1">
    <location>
        <begin position="1"/>
        <end position="21"/>
    </location>
</feature>
<gene>
    <name evidence="2" type="ORF">CIL03_16640</name>
</gene>
<reference evidence="2 3" key="1">
    <citation type="submission" date="2017-08" db="EMBL/GenBank/DDBJ databases">
        <title>Virgibacillus indicus sp. nov. and Virgibacillus profoundi sp. nov, two moderately halophilic bacteria isolated from marine sediment by using the Microfluidic Streak Plate.</title>
        <authorList>
            <person name="Xu B."/>
            <person name="Hu B."/>
            <person name="Wang J."/>
            <person name="Zhu Y."/>
            <person name="Huang L."/>
            <person name="Du W."/>
            <person name="Huang Y."/>
        </authorList>
    </citation>
    <scope>NUCLEOTIDE SEQUENCE [LARGE SCALE GENOMIC DNA]</scope>
    <source>
        <strain evidence="2 3">IO3-P2-C2</strain>
    </source>
</reference>
<organism evidence="2 3">
    <name type="scientific">Virgibacillus indicus</name>
    <dbReference type="NCBI Taxonomy" id="2024554"/>
    <lineage>
        <taxon>Bacteria</taxon>
        <taxon>Bacillati</taxon>
        <taxon>Bacillota</taxon>
        <taxon>Bacilli</taxon>
        <taxon>Bacillales</taxon>
        <taxon>Bacillaceae</taxon>
        <taxon>Virgibacillus</taxon>
    </lineage>
</organism>
<protein>
    <recommendedName>
        <fullName evidence="4">VCBS repeat-containing protein</fullName>
    </recommendedName>
</protein>
<evidence type="ECO:0000256" key="1">
    <source>
        <dbReference type="SAM" id="SignalP"/>
    </source>
</evidence>